<dbReference type="PATRIC" id="fig|291169.3.peg.178"/>
<proteinExistence type="inferred from homology"/>
<comment type="similarity">
    <text evidence="2 9">Belongs to the uroporphyrinogen-III synthase family.</text>
</comment>
<dbReference type="Proteomes" id="UP000094379">
    <property type="component" value="Unassembled WGS sequence"/>
</dbReference>
<keyword evidence="4 9" id="KW-0456">Lyase</keyword>
<dbReference type="PANTHER" id="PTHR38042">
    <property type="entry name" value="UROPORPHYRINOGEN-III SYNTHASE, CHLOROPLASTIC"/>
    <property type="match status" value="1"/>
</dbReference>
<evidence type="ECO:0000256" key="7">
    <source>
        <dbReference type="ARBA" id="ARBA00040167"/>
    </source>
</evidence>
<accession>A0A1E3GVX8</accession>
<sequence length="255" mass="27803">MVAHDPQQKLTGQKILVTRPAAQADGMATLIEQQGGEAILFPVIEIVAIDVIDWQVWHPEQTDWLVFVSRNAVDCFMAGFQGHLPDNIKLVAAGEGTAQALNHQGLAVELVPEISNGSEGLLQLPQWQQMHGQHVVIVRGDGGRELMADTLRARGASISYLEVYRRQLPSVSVSLVQQACLADSLIATSAGSVHNLLRLLSTECPQILQKPLCVVSERIRDFAVEQGFKQVYVSLDASDEAIIQRLIEMGSDHGA</sequence>
<evidence type="ECO:0000256" key="5">
    <source>
        <dbReference type="ARBA" id="ARBA00023244"/>
    </source>
</evidence>
<dbReference type="Pfam" id="PF02602">
    <property type="entry name" value="HEM4"/>
    <property type="match status" value="1"/>
</dbReference>
<dbReference type="EC" id="4.2.1.75" evidence="3 9"/>
<dbReference type="GO" id="GO:0006782">
    <property type="term" value="P:protoporphyrinogen IX biosynthetic process"/>
    <property type="evidence" value="ECO:0007669"/>
    <property type="project" value="UniProtKB-UniRule"/>
</dbReference>
<dbReference type="InterPro" id="IPR036108">
    <property type="entry name" value="4pyrrol_syn_uPrphyn_synt_sf"/>
</dbReference>
<keyword evidence="12" id="KW-1185">Reference proteome</keyword>
<evidence type="ECO:0000256" key="4">
    <source>
        <dbReference type="ARBA" id="ARBA00023239"/>
    </source>
</evidence>
<dbReference type="EMBL" id="MCRI01000001">
    <property type="protein sequence ID" value="ODN68203.1"/>
    <property type="molecule type" value="Genomic_DNA"/>
</dbReference>
<dbReference type="Gene3D" id="3.40.50.10090">
    <property type="match status" value="2"/>
</dbReference>
<dbReference type="PANTHER" id="PTHR38042:SF1">
    <property type="entry name" value="UROPORPHYRINOGEN-III SYNTHASE, CHLOROPLASTIC"/>
    <property type="match status" value="1"/>
</dbReference>
<evidence type="ECO:0000256" key="8">
    <source>
        <dbReference type="ARBA" id="ARBA00048617"/>
    </source>
</evidence>
<dbReference type="UniPathway" id="UPA00251">
    <property type="reaction ID" value="UER00320"/>
</dbReference>
<protein>
    <recommendedName>
        <fullName evidence="7 9">Uroporphyrinogen-III synthase</fullName>
        <ecNumber evidence="3 9">4.2.1.75</ecNumber>
    </recommendedName>
</protein>
<dbReference type="CDD" id="cd06578">
    <property type="entry name" value="HemD"/>
    <property type="match status" value="1"/>
</dbReference>
<evidence type="ECO:0000256" key="9">
    <source>
        <dbReference type="RuleBase" id="RU366031"/>
    </source>
</evidence>
<feature type="domain" description="Tetrapyrrole biosynthesis uroporphyrinogen III synthase" evidence="10">
    <location>
        <begin position="27"/>
        <end position="244"/>
    </location>
</feature>
<evidence type="ECO:0000256" key="2">
    <source>
        <dbReference type="ARBA" id="ARBA00008133"/>
    </source>
</evidence>
<reference evidence="11 12" key="1">
    <citation type="submission" date="2016-07" db="EMBL/GenBank/DDBJ databases">
        <title>Draft Genome Sequence of Methylophaga muralis Bur 1.</title>
        <authorList>
            <person name="Vasilenko O.V."/>
            <person name="Doronina N.V."/>
            <person name="Shmareva M.N."/>
            <person name="Tarlachkov S.V."/>
            <person name="Mustakhimov I."/>
            <person name="Trotsenko Y.A."/>
        </authorList>
    </citation>
    <scope>NUCLEOTIDE SEQUENCE [LARGE SCALE GENOMIC DNA]</scope>
    <source>
        <strain evidence="11 12">Bur 1</strain>
    </source>
</reference>
<dbReference type="STRING" id="291169.A9E74_00175"/>
<comment type="caution">
    <text evidence="11">The sequence shown here is derived from an EMBL/GenBank/DDBJ whole genome shotgun (WGS) entry which is preliminary data.</text>
</comment>
<keyword evidence="5 9" id="KW-0627">Porphyrin biosynthesis</keyword>
<evidence type="ECO:0000256" key="1">
    <source>
        <dbReference type="ARBA" id="ARBA00004772"/>
    </source>
</evidence>
<comment type="function">
    <text evidence="6 9">Catalyzes cyclization of the linear tetrapyrrole, hydroxymethylbilane, to the macrocyclic uroporphyrinogen III.</text>
</comment>
<comment type="catalytic activity">
    <reaction evidence="8 9">
        <text>hydroxymethylbilane = uroporphyrinogen III + H2O</text>
        <dbReference type="Rhea" id="RHEA:18965"/>
        <dbReference type="ChEBI" id="CHEBI:15377"/>
        <dbReference type="ChEBI" id="CHEBI:57308"/>
        <dbReference type="ChEBI" id="CHEBI:57845"/>
        <dbReference type="EC" id="4.2.1.75"/>
    </reaction>
</comment>
<dbReference type="GO" id="GO:0004852">
    <property type="term" value="F:uroporphyrinogen-III synthase activity"/>
    <property type="evidence" value="ECO:0007669"/>
    <property type="project" value="UniProtKB-UniRule"/>
</dbReference>
<evidence type="ECO:0000256" key="6">
    <source>
        <dbReference type="ARBA" id="ARBA00037589"/>
    </source>
</evidence>
<comment type="pathway">
    <text evidence="1 9">Porphyrin-containing compound metabolism; protoporphyrin-IX biosynthesis; coproporphyrinogen-III from 5-aminolevulinate: step 3/4.</text>
</comment>
<dbReference type="GO" id="GO:0006780">
    <property type="term" value="P:uroporphyrinogen III biosynthetic process"/>
    <property type="evidence" value="ECO:0007669"/>
    <property type="project" value="UniProtKB-UniRule"/>
</dbReference>
<evidence type="ECO:0000313" key="11">
    <source>
        <dbReference type="EMBL" id="ODN68203.1"/>
    </source>
</evidence>
<gene>
    <name evidence="11" type="primary">hemD</name>
    <name evidence="11" type="ORF">A9E74_00175</name>
</gene>
<dbReference type="SUPFAM" id="SSF69618">
    <property type="entry name" value="HemD-like"/>
    <property type="match status" value="1"/>
</dbReference>
<organism evidence="11 12">
    <name type="scientific">Methylophaga muralis</name>
    <dbReference type="NCBI Taxonomy" id="291169"/>
    <lineage>
        <taxon>Bacteria</taxon>
        <taxon>Pseudomonadati</taxon>
        <taxon>Pseudomonadota</taxon>
        <taxon>Gammaproteobacteria</taxon>
        <taxon>Thiotrichales</taxon>
        <taxon>Piscirickettsiaceae</taxon>
        <taxon>Methylophaga</taxon>
    </lineage>
</organism>
<dbReference type="AlphaFoldDB" id="A0A1E3GVX8"/>
<dbReference type="InterPro" id="IPR003754">
    <property type="entry name" value="4pyrrol_synth_uPrphyn_synth"/>
</dbReference>
<dbReference type="RefSeq" id="WP_069294778.1">
    <property type="nucleotide sequence ID" value="NZ_MCRI01000001.1"/>
</dbReference>
<evidence type="ECO:0000256" key="3">
    <source>
        <dbReference type="ARBA" id="ARBA00013109"/>
    </source>
</evidence>
<dbReference type="InterPro" id="IPR039793">
    <property type="entry name" value="UROS/Hem4"/>
</dbReference>
<evidence type="ECO:0000259" key="10">
    <source>
        <dbReference type="Pfam" id="PF02602"/>
    </source>
</evidence>
<name>A0A1E3GVX8_9GAMM</name>
<evidence type="ECO:0000313" key="12">
    <source>
        <dbReference type="Proteomes" id="UP000094379"/>
    </source>
</evidence>